<sequence length="398" mass="41312">MTTRRELLLLAGTGLVLTAAGCRETGARAATTAPDVLLADSERGLLRLGPGGEQNLGAAAAGYDGTHLYAGVPGGVEQLDPASGAKVGHTALAGDWTPRVVAVDGRACALSGTGASDRPAARARTILAVAGPGGERRFDLAGVIEPDAFTADNTGLFVLDWLPATAPDHYRVRLLDLATGKVEPLFTRNKTPVPTGAEEEMRGDGRQAVLSADRKMLFTLYTHQPGHRHTRDLLSGRPGNAHAFVHVLHLVERWAYCLDLPHPFGEGPPAGHALAADGRTLFVADLNAGKLAYASPESLSIERVVDVPPVAGSSAALALTADGRILVGAGGVTVVDRVSGKRTGSWELAGPVRGMGLSRDGGRLYTGGTGRVTWLDTATGEKRGELAVPGLTALRHVI</sequence>
<keyword evidence="2" id="KW-1185">Reference proteome</keyword>
<dbReference type="InterPro" id="IPR015943">
    <property type="entry name" value="WD40/YVTN_repeat-like_dom_sf"/>
</dbReference>
<dbReference type="InterPro" id="IPR006311">
    <property type="entry name" value="TAT_signal"/>
</dbReference>
<gene>
    <name evidence="1" type="ORF">CLV67_11322</name>
</gene>
<dbReference type="PROSITE" id="PS51257">
    <property type="entry name" value="PROKAR_LIPOPROTEIN"/>
    <property type="match status" value="1"/>
</dbReference>
<reference evidence="1 2" key="1">
    <citation type="submission" date="2018-03" db="EMBL/GenBank/DDBJ databases">
        <title>Genomic Encyclopedia of Archaeal and Bacterial Type Strains, Phase II (KMG-II): from individual species to whole genera.</title>
        <authorList>
            <person name="Goeker M."/>
        </authorList>
    </citation>
    <scope>NUCLEOTIDE SEQUENCE [LARGE SCALE GENOMIC DNA]</scope>
    <source>
        <strain evidence="1 2">DSM 43146</strain>
    </source>
</reference>
<evidence type="ECO:0000313" key="1">
    <source>
        <dbReference type="EMBL" id="PRX18189.1"/>
    </source>
</evidence>
<organism evidence="1 2">
    <name type="scientific">Actinoplanes italicus</name>
    <dbReference type="NCBI Taxonomy" id="113567"/>
    <lineage>
        <taxon>Bacteria</taxon>
        <taxon>Bacillati</taxon>
        <taxon>Actinomycetota</taxon>
        <taxon>Actinomycetes</taxon>
        <taxon>Micromonosporales</taxon>
        <taxon>Micromonosporaceae</taxon>
        <taxon>Actinoplanes</taxon>
    </lineage>
</organism>
<name>A0A2T0K636_9ACTN</name>
<proteinExistence type="predicted"/>
<dbReference type="EMBL" id="PVMZ01000013">
    <property type="protein sequence ID" value="PRX18189.1"/>
    <property type="molecule type" value="Genomic_DNA"/>
</dbReference>
<dbReference type="PROSITE" id="PS51318">
    <property type="entry name" value="TAT"/>
    <property type="match status" value="1"/>
</dbReference>
<dbReference type="SUPFAM" id="SSF50969">
    <property type="entry name" value="YVTN repeat-like/Quinoprotein amine dehydrogenase"/>
    <property type="match status" value="1"/>
</dbReference>
<dbReference type="OrthoDB" id="3327896at2"/>
<evidence type="ECO:0000313" key="2">
    <source>
        <dbReference type="Proteomes" id="UP000239415"/>
    </source>
</evidence>
<dbReference type="InterPro" id="IPR011044">
    <property type="entry name" value="Quino_amine_DH_bsu"/>
</dbReference>
<dbReference type="RefSeq" id="WP_106323769.1">
    <property type="nucleotide sequence ID" value="NZ_BOMO01000197.1"/>
</dbReference>
<dbReference type="Gene3D" id="2.130.10.10">
    <property type="entry name" value="YVTN repeat-like/Quinoprotein amine dehydrogenase"/>
    <property type="match status" value="1"/>
</dbReference>
<protein>
    <recommendedName>
        <fullName evidence="3">Pyrroloquinoline-quinone binding quinoprotein</fullName>
    </recommendedName>
</protein>
<comment type="caution">
    <text evidence="1">The sequence shown here is derived from an EMBL/GenBank/DDBJ whole genome shotgun (WGS) entry which is preliminary data.</text>
</comment>
<dbReference type="AlphaFoldDB" id="A0A2T0K636"/>
<evidence type="ECO:0008006" key="3">
    <source>
        <dbReference type="Google" id="ProtNLM"/>
    </source>
</evidence>
<accession>A0A2T0K636</accession>
<dbReference type="Proteomes" id="UP000239415">
    <property type="component" value="Unassembled WGS sequence"/>
</dbReference>